<evidence type="ECO:0000313" key="1">
    <source>
        <dbReference type="EMBL" id="KAF6828376.1"/>
    </source>
</evidence>
<dbReference type="AlphaFoldDB" id="A0A8H6NDB1"/>
<keyword evidence="2" id="KW-1185">Reference proteome</keyword>
<dbReference type="Proteomes" id="UP000654918">
    <property type="component" value="Unassembled WGS sequence"/>
</dbReference>
<name>A0A8H6NDB1_9PEZI</name>
<evidence type="ECO:0000313" key="2">
    <source>
        <dbReference type="Proteomes" id="UP000654918"/>
    </source>
</evidence>
<gene>
    <name evidence="1" type="ORF">CPLU01_08545</name>
</gene>
<dbReference type="EMBL" id="WIGO01000123">
    <property type="protein sequence ID" value="KAF6828376.1"/>
    <property type="molecule type" value="Genomic_DNA"/>
</dbReference>
<accession>A0A8H6NDB1</accession>
<proteinExistence type="predicted"/>
<sequence length="212" mass="23779">MEPEDEMEGIIRMPNGLSKSFRATVLNQNHDDHELLQRPNPLHHSIRSHADAVHAATLYLTYILPSSTGHGRHVPQHPHAYQNLERRSFCSGPLSALQSSPHMRSRERMHVSSPHLTHLPRSHPAFYTTPQQAFTRTFPSVVRETGHLQQLLPTTEYGQAATSSGQSWCPRHTLRVGANLSSRTSHLWLPPPSRAARPSTIGEILVLFSDHG</sequence>
<protein>
    <submittedName>
        <fullName evidence="1">Uncharacterized protein</fullName>
    </submittedName>
</protein>
<organism evidence="1 2">
    <name type="scientific">Colletotrichum plurivorum</name>
    <dbReference type="NCBI Taxonomy" id="2175906"/>
    <lineage>
        <taxon>Eukaryota</taxon>
        <taxon>Fungi</taxon>
        <taxon>Dikarya</taxon>
        <taxon>Ascomycota</taxon>
        <taxon>Pezizomycotina</taxon>
        <taxon>Sordariomycetes</taxon>
        <taxon>Hypocreomycetidae</taxon>
        <taxon>Glomerellales</taxon>
        <taxon>Glomerellaceae</taxon>
        <taxon>Colletotrichum</taxon>
        <taxon>Colletotrichum orchidearum species complex</taxon>
    </lineage>
</organism>
<comment type="caution">
    <text evidence="1">The sequence shown here is derived from an EMBL/GenBank/DDBJ whole genome shotgun (WGS) entry which is preliminary data.</text>
</comment>
<reference evidence="1" key="1">
    <citation type="journal article" date="2020" name="Phytopathology">
        <title>Genome Sequence Resources of Colletotrichum truncatum, C. plurivorum, C. musicola, and C. sojae: Four Species Pathogenic to Soybean (Glycine max).</title>
        <authorList>
            <person name="Rogerio F."/>
            <person name="Boufleur T.R."/>
            <person name="Ciampi-Guillardi M."/>
            <person name="Sukno S.A."/>
            <person name="Thon M.R."/>
            <person name="Massola Junior N.S."/>
            <person name="Baroncelli R."/>
        </authorList>
    </citation>
    <scope>NUCLEOTIDE SEQUENCE</scope>
    <source>
        <strain evidence="1">LFN00145</strain>
    </source>
</reference>